<sequence length="31" mass="3473">MKMRFPRLPLLMAAGIIVGINSQVRFAWAQG</sequence>
<reference evidence="1" key="1">
    <citation type="submission" date="2020-02" db="EMBL/GenBank/DDBJ databases">
        <authorList>
            <person name="Meier V. D."/>
        </authorList>
    </citation>
    <scope>NUCLEOTIDE SEQUENCE</scope>
    <source>
        <strain evidence="1">AVDCRST_MAG63</strain>
    </source>
</reference>
<accession>A0A6J4IG17</accession>
<gene>
    <name evidence="1" type="ORF">AVDCRST_MAG63-1913</name>
</gene>
<evidence type="ECO:0000313" key="1">
    <source>
        <dbReference type="EMBL" id="CAA9250831.1"/>
    </source>
</evidence>
<dbReference type="EMBL" id="CADCTO010000246">
    <property type="protein sequence ID" value="CAA9250831.1"/>
    <property type="molecule type" value="Genomic_DNA"/>
</dbReference>
<proteinExistence type="predicted"/>
<protein>
    <submittedName>
        <fullName evidence="1">Uncharacterized protein</fullName>
    </submittedName>
</protein>
<dbReference type="AlphaFoldDB" id="A0A6J4IG17"/>
<name>A0A6J4IG17_9BACT</name>
<organism evidence="1">
    <name type="scientific">uncultured Armatimonadetes bacterium</name>
    <dbReference type="NCBI Taxonomy" id="157466"/>
    <lineage>
        <taxon>Bacteria</taxon>
        <taxon>Bacillati</taxon>
        <taxon>Armatimonadota</taxon>
        <taxon>environmental samples</taxon>
    </lineage>
</organism>